<evidence type="ECO:0000313" key="6">
    <source>
        <dbReference type="EMBL" id="KAB7741289.1"/>
    </source>
</evidence>
<name>A0A6N6VKF3_9HYPH</name>
<keyword evidence="7" id="KW-1185">Reference proteome</keyword>
<feature type="transmembrane region" description="Helical" evidence="5">
    <location>
        <begin position="68"/>
        <end position="88"/>
    </location>
</feature>
<dbReference type="AlphaFoldDB" id="A0A6N6VKF3"/>
<sequence length="235" mass="24303">MSIDWPVVAHGALWLALTFVAYFAARRLQQALNGNPLANPVLIAAAPLIVLLIASHTSYAEYSHGGWLLLWLLGPATVGLAVPLYLNFAEVRSVLLPMIAALVVGSFTAVISAVAIGYELGASIETIRSLAPKSVTTPIAMGIAQEIGGIPALTAAFVIITGGVGAICGSALFNLVGVTDRRARGFAMGIAAHGMGTARAFQVSFKAGTFSGVAMTINGIVTALLLPVLWLFFAS</sequence>
<dbReference type="PANTHER" id="PTHR30249">
    <property type="entry name" value="PUTATIVE SEROTONIN TRANSPORTER"/>
    <property type="match status" value="1"/>
</dbReference>
<evidence type="ECO:0000256" key="2">
    <source>
        <dbReference type="ARBA" id="ARBA00022692"/>
    </source>
</evidence>
<proteinExistence type="predicted"/>
<keyword evidence="3 5" id="KW-1133">Transmembrane helix</keyword>
<feature type="transmembrane region" description="Helical" evidence="5">
    <location>
        <begin position="95"/>
        <end position="118"/>
    </location>
</feature>
<dbReference type="RefSeq" id="WP_152215259.1">
    <property type="nucleotide sequence ID" value="NZ_JBAQYD010000116.1"/>
</dbReference>
<organism evidence="6 7">
    <name type="scientific">Parvibaculum sedimenti</name>
    <dbReference type="NCBI Taxonomy" id="2608632"/>
    <lineage>
        <taxon>Bacteria</taxon>
        <taxon>Pseudomonadati</taxon>
        <taxon>Pseudomonadota</taxon>
        <taxon>Alphaproteobacteria</taxon>
        <taxon>Hyphomicrobiales</taxon>
        <taxon>Parvibaculaceae</taxon>
        <taxon>Parvibaculum</taxon>
    </lineage>
</organism>
<dbReference type="GO" id="GO:0016020">
    <property type="term" value="C:membrane"/>
    <property type="evidence" value="ECO:0007669"/>
    <property type="project" value="UniProtKB-SubCell"/>
</dbReference>
<feature type="transmembrane region" description="Helical" evidence="5">
    <location>
        <begin position="185"/>
        <end position="205"/>
    </location>
</feature>
<dbReference type="Proteomes" id="UP000468901">
    <property type="component" value="Unassembled WGS sequence"/>
</dbReference>
<comment type="subcellular location">
    <subcellularLocation>
        <location evidence="1">Membrane</location>
        <topology evidence="1">Multi-pass membrane protein</topology>
    </subcellularLocation>
</comment>
<evidence type="ECO:0000256" key="4">
    <source>
        <dbReference type="ARBA" id="ARBA00023136"/>
    </source>
</evidence>
<dbReference type="PANTHER" id="PTHR30249:SF0">
    <property type="entry name" value="PLASTIDAL GLYCOLATE_GLYCERATE TRANSLOCATOR 1, CHLOROPLASTIC"/>
    <property type="match status" value="1"/>
</dbReference>
<keyword evidence="2 5" id="KW-0812">Transmembrane</keyword>
<dbReference type="Pfam" id="PF04172">
    <property type="entry name" value="LrgB"/>
    <property type="match status" value="1"/>
</dbReference>
<evidence type="ECO:0000256" key="3">
    <source>
        <dbReference type="ARBA" id="ARBA00022989"/>
    </source>
</evidence>
<feature type="transmembrane region" description="Helical" evidence="5">
    <location>
        <begin position="6"/>
        <end position="25"/>
    </location>
</feature>
<gene>
    <name evidence="6" type="ORF">F2P47_05975</name>
</gene>
<comment type="caution">
    <text evidence="6">The sequence shown here is derived from an EMBL/GenBank/DDBJ whole genome shotgun (WGS) entry which is preliminary data.</text>
</comment>
<dbReference type="EMBL" id="WESC01000004">
    <property type="protein sequence ID" value="KAB7741289.1"/>
    <property type="molecule type" value="Genomic_DNA"/>
</dbReference>
<evidence type="ECO:0000256" key="5">
    <source>
        <dbReference type="SAM" id="Phobius"/>
    </source>
</evidence>
<reference evidence="6 7" key="1">
    <citation type="submission" date="2019-09" db="EMBL/GenBank/DDBJ databases">
        <title>Parvibaculum sedimenti sp. nov., isolated from sediment.</title>
        <authorList>
            <person name="Wang Y."/>
        </authorList>
    </citation>
    <scope>NUCLEOTIDE SEQUENCE [LARGE SCALE GENOMIC DNA]</scope>
    <source>
        <strain evidence="6 7">HXT-9</strain>
    </source>
</reference>
<accession>A0A6N6VKF3</accession>
<feature type="transmembrane region" description="Helical" evidence="5">
    <location>
        <begin position="37"/>
        <end position="56"/>
    </location>
</feature>
<evidence type="ECO:0000256" key="1">
    <source>
        <dbReference type="ARBA" id="ARBA00004141"/>
    </source>
</evidence>
<feature type="transmembrane region" description="Helical" evidence="5">
    <location>
        <begin position="150"/>
        <end position="173"/>
    </location>
</feature>
<evidence type="ECO:0000313" key="7">
    <source>
        <dbReference type="Proteomes" id="UP000468901"/>
    </source>
</evidence>
<keyword evidence="4 5" id="KW-0472">Membrane</keyword>
<protein>
    <submittedName>
        <fullName evidence="6">LrgB family protein</fullName>
    </submittedName>
</protein>
<dbReference type="InterPro" id="IPR007300">
    <property type="entry name" value="CidB/LrgB"/>
</dbReference>
<feature type="transmembrane region" description="Helical" evidence="5">
    <location>
        <begin position="211"/>
        <end position="233"/>
    </location>
</feature>